<dbReference type="SUPFAM" id="SSF51735">
    <property type="entry name" value="NAD(P)-binding Rossmann-fold domains"/>
    <property type="match status" value="1"/>
</dbReference>
<keyword evidence="21" id="KW-0408">Iron</keyword>
<dbReference type="SUPFAM" id="SSF46548">
    <property type="entry name" value="alpha-helical ferredoxin"/>
    <property type="match status" value="2"/>
</dbReference>
<dbReference type="InterPro" id="IPR017896">
    <property type="entry name" value="4Fe4S_Fe-S-bd"/>
</dbReference>
<dbReference type="GO" id="GO:0097054">
    <property type="term" value="P:L-glutamate biosynthetic process"/>
    <property type="evidence" value="ECO:0007669"/>
    <property type="project" value="UniProtKB-UniPathway"/>
</dbReference>
<dbReference type="Pfam" id="PF01493">
    <property type="entry name" value="GXGXG"/>
    <property type="match status" value="1"/>
</dbReference>
<dbReference type="InterPro" id="IPR006005">
    <property type="entry name" value="Glut_synth_ssu1"/>
</dbReference>
<dbReference type="Pfam" id="PF14691">
    <property type="entry name" value="Fer4_20"/>
    <property type="match status" value="1"/>
</dbReference>
<dbReference type="SUPFAM" id="SSF56235">
    <property type="entry name" value="N-terminal nucleophile aminohydrolases (Ntn hydrolases)"/>
    <property type="match status" value="1"/>
</dbReference>
<dbReference type="PROSITE" id="PS50011">
    <property type="entry name" value="PROTEIN_KINASE_DOM"/>
    <property type="match status" value="1"/>
</dbReference>
<dbReference type="SUPFAM" id="SSF55103">
    <property type="entry name" value="FAD-linked oxidases, C-terminal domain"/>
    <property type="match status" value="1"/>
</dbReference>
<evidence type="ECO:0000256" key="26">
    <source>
        <dbReference type="ARBA" id="ARBA00048151"/>
    </source>
</evidence>
<accession>A0A2P6V4A3</accession>
<dbReference type="GO" id="GO:0048589">
    <property type="term" value="P:developmental growth"/>
    <property type="evidence" value="ECO:0007669"/>
    <property type="project" value="UniProtKB-ARBA"/>
</dbReference>
<evidence type="ECO:0000256" key="10">
    <source>
        <dbReference type="ARBA" id="ARBA00022605"/>
    </source>
</evidence>
<keyword evidence="18" id="KW-0809">Transit peptide</keyword>
<dbReference type="Gene3D" id="3.50.50.60">
    <property type="entry name" value="FAD/NAD(P)-binding domain"/>
    <property type="match status" value="2"/>
</dbReference>
<dbReference type="InterPro" id="IPR051394">
    <property type="entry name" value="Glutamate_Synthase"/>
</dbReference>
<evidence type="ECO:0000313" key="34">
    <source>
        <dbReference type="Proteomes" id="UP000239649"/>
    </source>
</evidence>
<dbReference type="InterPro" id="IPR036188">
    <property type="entry name" value="FAD/NAD-bd_sf"/>
</dbReference>
<dbReference type="InterPro" id="IPR028261">
    <property type="entry name" value="DPD_II"/>
</dbReference>
<keyword evidence="13" id="KW-0288">FMN</keyword>
<keyword evidence="24" id="KW-0314">Glutamate biosynthesis</keyword>
<dbReference type="GO" id="GO:0051538">
    <property type="term" value="F:3 iron, 4 sulfur cluster binding"/>
    <property type="evidence" value="ECO:0007669"/>
    <property type="project" value="UniProtKB-KW"/>
</dbReference>
<dbReference type="InterPro" id="IPR016167">
    <property type="entry name" value="FAD-bd_PCMH_sub1"/>
</dbReference>
<dbReference type="Gene3D" id="3.30.43.10">
    <property type="entry name" value="Uridine Diphospho-n-acetylenolpyruvylglucosamine Reductase, domain 2"/>
    <property type="match status" value="1"/>
</dbReference>
<dbReference type="FunFam" id="3.50.50.60:FF:000022">
    <property type="entry name" value="Glutamate synthase [NADH], amyloplastic"/>
    <property type="match status" value="1"/>
</dbReference>
<dbReference type="SMART" id="SM00220">
    <property type="entry name" value="S_TKc"/>
    <property type="match status" value="1"/>
</dbReference>
<dbReference type="Pfam" id="PF01645">
    <property type="entry name" value="Glu_synthase"/>
    <property type="match status" value="1"/>
</dbReference>
<dbReference type="OrthoDB" id="4327079at2759"/>
<dbReference type="CDD" id="cd02808">
    <property type="entry name" value="GltS_FMN"/>
    <property type="match status" value="1"/>
</dbReference>
<dbReference type="SMART" id="SM00829">
    <property type="entry name" value="PKS_ER"/>
    <property type="match status" value="1"/>
</dbReference>
<comment type="caution">
    <text evidence="33">The sequence shown here is derived from an EMBL/GenBank/DDBJ whole genome shotgun (WGS) entry which is preliminary data.</text>
</comment>
<evidence type="ECO:0000259" key="32">
    <source>
        <dbReference type="PROSITE" id="PS51387"/>
    </source>
</evidence>
<keyword evidence="34" id="KW-1185">Reference proteome</keyword>
<evidence type="ECO:0000256" key="6">
    <source>
        <dbReference type="ARBA" id="ARBA00004909"/>
    </source>
</evidence>
<dbReference type="GO" id="GO:0009536">
    <property type="term" value="C:plastid"/>
    <property type="evidence" value="ECO:0007669"/>
    <property type="project" value="UniProtKB-SubCell"/>
</dbReference>
<dbReference type="InterPro" id="IPR016166">
    <property type="entry name" value="FAD-bd_PCMH"/>
</dbReference>
<dbReference type="Gene3D" id="1.10.45.10">
    <property type="entry name" value="Vanillyl-alcohol Oxidase, Chain A, domain 4"/>
    <property type="match status" value="1"/>
</dbReference>
<evidence type="ECO:0000256" key="23">
    <source>
        <dbReference type="ARBA" id="ARBA00023027"/>
    </source>
</evidence>
<dbReference type="FunFam" id="1.10.510.10:FF:000571">
    <property type="entry name" value="Maternal embryonic leucine zipper kinase"/>
    <property type="match status" value="1"/>
</dbReference>
<keyword evidence="15" id="KW-0547">Nucleotide-binding</keyword>
<dbReference type="FunFam" id="2.160.20.60:FF:000001">
    <property type="entry name" value="Glutamate synthase, large subunit"/>
    <property type="match status" value="1"/>
</dbReference>
<evidence type="ECO:0000256" key="7">
    <source>
        <dbReference type="ARBA" id="ARBA00004944"/>
    </source>
</evidence>
<comment type="catalytic activity">
    <reaction evidence="27">
        <text>2 L-glutamate + NAD(+) = L-glutamine + 2-oxoglutarate + NADH + H(+)</text>
        <dbReference type="Rhea" id="RHEA:13753"/>
        <dbReference type="ChEBI" id="CHEBI:15378"/>
        <dbReference type="ChEBI" id="CHEBI:16810"/>
        <dbReference type="ChEBI" id="CHEBI:29985"/>
        <dbReference type="ChEBI" id="CHEBI:57540"/>
        <dbReference type="ChEBI" id="CHEBI:57945"/>
        <dbReference type="ChEBI" id="CHEBI:58359"/>
        <dbReference type="EC" id="1.4.1.14"/>
    </reaction>
</comment>
<sequence>MRGRAASLVRGRLGGLASGQAGTASGGPQEQVAGLVTTSNGLFGAGTGGRLAGRRAAPLPARPPTGSARGAAAAVPAAAAAVATRLQPDVLPLTKVDEYGAISILESEAAGTFVPQTFENVDGRRIEDGRYAAFTRDLTELAGVPKERQYTDKVRTFAYGTDASFYRLNPKMVVKVVNEEEIRKILPLAAKHGVPITFRAAGTSLSGQALTDSVLLKISHVGRNFRNYTVHGDGSTITVEPGLIGGEVNRILAAHKAKHNHPIMYKIGPDPSSIDSCMVGGIVSNNSSGMCCGVSQNTYHTLKDMRVVFADGTVLDTADPASRAAFLSSHAPLVQGVVALASKIQGDKQLVNLIRRKFAIKCTTGYSLNALVDFPTDDPIEIIKRLMIGSEGTLGFVSQVTYNTVPEWPHKASAFVVFPDVMSACRGASVLRDQTSVDAVEMFDRASLRECESNDDMLRLVPDIKGADPMAASLLIECRGSSAEDLQARIDEVHAALTKSGLPFGAKAAEPQPLEAYEFKHEPKDFKVFWDVRRGLIPIVGAARKPGTSMLLEDVACPVDKLGQMTLDLMEMFERHGYEDAFLFGHALEGNLHLVFSQGFRTPAEVKRFHEMFDELCYIVATKHSGSLKGEHGTGRNVAPYVEMEWGSKATELMWELKELFDPEYILNPGVILNKDPLVHVKNLKPSPAANPLINRCIECGFCESNCPSRDITLTPRQRIAVYKELFRLRSIDGRTPEQQARLDEMAKIFEYDGQDTCAADGMCQEKCPVKINTGELVKQLRSDDMAAAPKASRVAMAVADNFGATAWAFNKLLGVANLAHSVLGATPLKAVTSALNKATGHVMPEWNPYMPKGAAPLNLNPPKPDVTAERGVPRKVVYVPACVTRIMGPSKSDYETAPVHEKLLSLFNKAGYEVVYPEGLSSSCCGMMFNSRGFKDAAAKKGAQLEASLMKASENGKWPIVCDTSPCLSQIKAGLSDPALRFSLYEPVEFIRHFMLDKLEFSKVRDNVAVHIPCSSKKMGIEESFMKVASLCSENVVNSNIPCCGMAGDRGMRYPELTAASLQHLAVGGCSDGYSTSRTCEMSLSNHSGINFRGLVYLGRVLVRVAAAGLNPIDCKTRAGAAFPFTPLLRLPKVPGGDLAGVVAQAPAGSRFKPGDRVFACTDAFFPHVGTPGSYAEYCSVAEGQLAAVPQGIPLDEAACVPLVALTAWQGLIDLPLPPGSRILVHGGSGGVGSMAVQMAKAVKGWHVTATCSPKNAAYCKGLGADVTKDYSDLSLYERYSSSNGGTTGAVGGDTFGAGGPCFDVVLDTVGGRTTRDCLRVLKARGHLVHVWTNAERWIKEAGSEVRGKAACVADLALIKLRGMAGLGPSLRLVLIHPDGEQLGEIAALLGQRKLHPPRIARHANCRATLRCGPLRAGRGSRLQVVSKHSAVPEAQGLFNPENDKDSCGVGFVAELSKQPKRQTVTEALEMLRRMSHRGACGCEANTGDGAGILVAIPHLFMSEVAAKECGIDLPPLGDYAVGQVFLPRDPAKYEAAKAAVHSVAANQGHALLGWRKVPTDNSTLGESAIKTEPTIEQFFVLRATTEEMAKLPLERQTYVLRKLIEHKLRTSGIGDDDCYICSLSSRTIVYKGQLTPAQVPEYFLDLQNELFSSFLALVHSRFSTNTFPSWHRAQPMRMLGHNGEINTLRGNVNWMKSRQGVMKCEHLGMASERTLQKLLPIVPPGQSDSGSFDGVLELLVRTGRDIAQAVMLMIPEAWQNDKLMPQEKKDFYKFHSTIMEPWDGPALVAFTDGRYIGATLDRNGLRPGRYYVTKTGRVIMGSEVGVVDIPPQDIERKGRLMPGNILLVDFDNHELVDDEAMKKRYSSAKPYGEWLAQELVTIEQIQKALPAEDYVRPPINEALPYRAPSANGNGNGASTNGADSAHGVARLMKPLKAFGYTVETLEVMLAPMAKAAADPLGSMGNDSPLAHMSQRPKLMYEYFKQLFAQVTNPAIDPIREKFVTSPRCMVGPEGDITAPVGAKQANRLDLHSPILRPSQMEALKNMNYRGWETKVIDITWPVSEGKAGMVGALSRIATEAAEAIDDGFDFVVLSDRNAGRDRVAVSSLMAVGHVHHHLVTLQKRSRVGLLLESAEAREVHHFCLLLGYGVDAVTPYLAFETMLALREDGFIPADVTDDKLAENYIKAVTDGILKVMSKMGISTIASYKGSQIFEALGLGADVIRSCFTGTASRIGGVSFEQLAADQLKLHAMAYADKTATDHYMLPDPGEYHFRSTPEHEVHLNDPIAMAKLQEAARTGSVAAYQEYSKLTQELNKRINLRGMLRFKAGEAVPLEEVEPAKDIVKRFCTGAMSYGSISLEAHTTLAIAMNALGGKSNTGEGGENPRRLEPNADGSNNPMRSAIKQIASGRFGVTAHYLTNADELQIKIAQGAKPGEGGELPGHKVAGDIAVTRNSTPGVGLISPPPHHDIYSIEDLAQLIYDLKSSNPGARVSVKLVSENGVGVVASGVVKGHADHVLISGHDGGTGAAKWTSIKAAGLPWELGLAETHQTLVANDLRGRCVVQADGQMKTGRDIAVAALLGAEEFGFATAPLIAMGCIMMRKCHTNTCPVGIATQDPVLRAKFAGQPEHVINFLFMVAEEMRSYMAEMGFRSVHDMVGRADMLEVDPEVVASNPKLAKIDLSKLLTPAATLRPGAAQTCVMKQDHGLETGLDPKLIQVCQAALPEPGSGAKPQAVYVESQVVNTHRAVGTTLSHEVTKRFGLEGLPEGTIHIKLNGHAGQSLGAWLCHGITLELEGDANDYVGKGLSGGVIAVYPPRESTFEAEKNVIVGNVVLYGATRGEAYFRGVAAERFCVRNSGAAAVVEGCGDHGCEYMTGGTAVVLGSTGKNFGAGMSGGVAFVFDPDHRFAPLCNVDVAQDLFPIEDGQDLTLLRSLIQRHVKYTNSTVGRGILLDWDTQSKNFVKVWPREFRRATDEASKLKTAQAAETELLKEADGIDAFEQLKLMAQLVVKREPGLTNTLLPAAAAHTNGNSKAVSTQDAKRDFARLLRDAAEGLPVAGRPAAWEAGRPTVVKEAQKPRGFVTYERSPLPYRPVEERVEDWGEVHARLPAEAQAELLNTQAARCMDCGTPYCLNKTTGCPLGNLIPEWNALVHQGRWEEALHRLLETNNFPEFTGRVCPAPCEGSCVLGINQNPVTIKTMEVSIVDKGFEMGWIKPRPPAVRSGKRVAVIGGGPAGMAAADQLNKAGHSVTVYERSDRIGGLMMYGVPNMKTDKIDIVQRRVDLMAEEGIRFVTSAHVGRTVDVNGIRAANDAIVLAAGATKPRDLPIEGRDLKGVHFAMEFLHANTKSLLDSSLQDGNYISAKGKTVVVIGGGDTGTDCIGTSVRHGATNVINLELLSRPPDSRAPNNPWPYYPRVFKVDYGHAEAAHAYGKDPRVYEVLTKRFLDDGKGNLKGLEIVSVEWTPNPDGGPPRFTEIPGSEQIIEADICLLAMGFLGPEATLAEALGVDVDPRSNFKAAYSEFATSIDGVFAAGDCRRGQSLVVWAIAEGRGAAAAANRFLATQPAKHPEGVDRTIGAICSWDEMDAAGGPLGRPLAVSSSGLLAGAAEQEEDLLGPHPRYTRVRDISRGGFGAVMLALDRITGQQVALKFVKRGPDFVANVKYIEREIVNQLKLKHPLIIALHEVFLTDSHLVLAMEYAAGGDLLQFITHRRFLKEEEARWFFQQVALAVHYSHGMGVSSRDLKLENTLLDSSPWPAVKLADWGLSKDTDAHSLPKTRVGTPAYLAPEIVRNMPGQPYDGQKCDLWSCGVLLYTLLYKQYPFSRQGDSLLAQPQVLKVMLERIVKADYSFPATRQLSGEARDLISRLLVVDPTQRISLEDILAHPWFVKDLVPGAVRCNSALVQESLTNLPSAEMLQDVHDIVQEACLPPHHPNHAMQEQQQQPPAQLAYKQHMQLALQQQQQR</sequence>
<dbReference type="InterPro" id="IPR002932">
    <property type="entry name" value="Glu_synthdom"/>
</dbReference>
<feature type="domain" description="Glutamine amidotransferase type-2" evidence="30">
    <location>
        <begin position="1449"/>
        <end position="1853"/>
    </location>
</feature>
<dbReference type="Gene3D" id="3.20.20.70">
    <property type="entry name" value="Aldolase class I"/>
    <property type="match status" value="2"/>
</dbReference>
<evidence type="ECO:0000256" key="3">
    <source>
        <dbReference type="ARBA" id="ARBA00001974"/>
    </source>
</evidence>
<dbReference type="CDD" id="cd00713">
    <property type="entry name" value="GltS"/>
    <property type="match status" value="1"/>
</dbReference>
<comment type="cofactor">
    <cofactor evidence="2">
        <name>[3Fe-4S] cluster</name>
        <dbReference type="ChEBI" id="CHEBI:21137"/>
    </cofactor>
</comment>
<dbReference type="GO" id="GO:0016639">
    <property type="term" value="F:oxidoreductase activity, acting on the CH-NH2 group of donors, NAD or NADP as acceptor"/>
    <property type="evidence" value="ECO:0007669"/>
    <property type="project" value="InterPro"/>
</dbReference>
<comment type="cofactor">
    <cofactor evidence="1">
        <name>FMN</name>
        <dbReference type="ChEBI" id="CHEBI:58210"/>
    </cofactor>
</comment>
<evidence type="ECO:0000256" key="19">
    <source>
        <dbReference type="ARBA" id="ARBA00022962"/>
    </source>
</evidence>
<comment type="cofactor">
    <cofactor evidence="3">
        <name>FAD</name>
        <dbReference type="ChEBI" id="CHEBI:57692"/>
    </cofactor>
</comment>
<evidence type="ECO:0000256" key="11">
    <source>
        <dbReference type="ARBA" id="ARBA00022630"/>
    </source>
</evidence>
<dbReference type="Pfam" id="PF00069">
    <property type="entry name" value="Pkinase"/>
    <property type="match status" value="1"/>
</dbReference>
<comment type="pathway">
    <text evidence="7">Amino-acid biosynthesis; L-glutamate biosynthesis via GLT pathway; L-glutamate from 2-oxoglutarate and L-glutamine (NAD(+) route): step 1/1.</text>
</comment>
<dbReference type="FunFam" id="3.60.20.10:FF:000043">
    <property type="entry name" value="Glutamate synthase 1 [NADH] chloroplastic"/>
    <property type="match status" value="1"/>
</dbReference>
<comment type="subunit">
    <text evidence="9">Monomer.</text>
</comment>
<name>A0A2P6V4A3_9CHLO</name>
<dbReference type="InterPro" id="IPR016171">
    <property type="entry name" value="Vanillyl_alc_oxidase_C-sub2"/>
</dbReference>
<evidence type="ECO:0000256" key="24">
    <source>
        <dbReference type="ARBA" id="ARBA00023164"/>
    </source>
</evidence>
<dbReference type="Pfam" id="PF07992">
    <property type="entry name" value="Pyr_redox_2"/>
    <property type="match status" value="1"/>
</dbReference>
<dbReference type="UniPathway" id="UPA00045"/>
<dbReference type="Gene3D" id="3.60.20.10">
    <property type="entry name" value="Glutamine Phosphoribosylpyrophosphate, subunit 1, domain 1"/>
    <property type="match status" value="1"/>
</dbReference>
<evidence type="ECO:0000256" key="20">
    <source>
        <dbReference type="ARBA" id="ARBA00023002"/>
    </source>
</evidence>
<dbReference type="InterPro" id="IPR002489">
    <property type="entry name" value="Glu_synth_asu_C"/>
</dbReference>
<dbReference type="InterPro" id="IPR036485">
    <property type="entry name" value="Glu_synth_asu_C_sf"/>
</dbReference>
<dbReference type="InterPro" id="IPR013149">
    <property type="entry name" value="ADH-like_C"/>
</dbReference>
<dbReference type="NCBIfam" id="NF008730">
    <property type="entry name" value="PRK11750.1"/>
    <property type="match status" value="1"/>
</dbReference>
<dbReference type="SUPFAM" id="SSF51971">
    <property type="entry name" value="Nucleotide-binding domain"/>
    <property type="match status" value="1"/>
</dbReference>
<dbReference type="FunFam" id="3.40.50.720:FF:000113">
    <property type="entry name" value="Glutamate synthase [NADH], amyloplastic"/>
    <property type="match status" value="1"/>
</dbReference>
<dbReference type="GO" id="GO:0071949">
    <property type="term" value="F:FAD binding"/>
    <property type="evidence" value="ECO:0007669"/>
    <property type="project" value="InterPro"/>
</dbReference>
<dbReference type="InterPro" id="IPR009051">
    <property type="entry name" value="Helical_ferredxn"/>
</dbReference>
<dbReference type="InterPro" id="IPR036318">
    <property type="entry name" value="FAD-bd_PCMH-like_sf"/>
</dbReference>
<keyword evidence="10" id="KW-0028">Amino-acid biosynthesis</keyword>
<reference evidence="33 34" key="1">
    <citation type="journal article" date="2018" name="Plant J.">
        <title>Genome sequences of Chlorella sorokiniana UTEX 1602 and Micractinium conductrix SAG 241.80: implications to maltose excretion by a green alga.</title>
        <authorList>
            <person name="Arriola M.B."/>
            <person name="Velmurugan N."/>
            <person name="Zhang Y."/>
            <person name="Plunkett M.H."/>
            <person name="Hondzo H."/>
            <person name="Barney B.M."/>
        </authorList>
    </citation>
    <scope>NUCLEOTIDE SEQUENCE [LARGE SCALE GENOMIC DNA]</scope>
    <source>
        <strain evidence="33 34">SAG 241.80</strain>
    </source>
</reference>
<dbReference type="Pfam" id="PF08240">
    <property type="entry name" value="ADH_N"/>
    <property type="match status" value="1"/>
</dbReference>
<dbReference type="InterPro" id="IPR011032">
    <property type="entry name" value="GroES-like_sf"/>
</dbReference>
<dbReference type="SUPFAM" id="SSF69336">
    <property type="entry name" value="Alpha subunit of glutamate synthase, C-terminal domain"/>
    <property type="match status" value="1"/>
</dbReference>
<evidence type="ECO:0000259" key="31">
    <source>
        <dbReference type="PROSITE" id="PS51379"/>
    </source>
</evidence>
<dbReference type="SUPFAM" id="SSF56112">
    <property type="entry name" value="Protein kinase-like (PK-like)"/>
    <property type="match status" value="1"/>
</dbReference>
<evidence type="ECO:0000256" key="4">
    <source>
        <dbReference type="ARBA" id="ARBA00004474"/>
    </source>
</evidence>
<keyword evidence="11" id="KW-0285">Flavoprotein</keyword>
<dbReference type="PROSITE" id="PS51387">
    <property type="entry name" value="FAD_PCMH"/>
    <property type="match status" value="1"/>
</dbReference>
<dbReference type="Gene3D" id="1.10.510.10">
    <property type="entry name" value="Transferase(Phosphotransferase) domain 1"/>
    <property type="match status" value="1"/>
</dbReference>
<organism evidence="33 34">
    <name type="scientific">Micractinium conductrix</name>
    <dbReference type="NCBI Taxonomy" id="554055"/>
    <lineage>
        <taxon>Eukaryota</taxon>
        <taxon>Viridiplantae</taxon>
        <taxon>Chlorophyta</taxon>
        <taxon>core chlorophytes</taxon>
        <taxon>Trebouxiophyceae</taxon>
        <taxon>Chlorellales</taxon>
        <taxon>Chlorellaceae</taxon>
        <taxon>Chlorella clade</taxon>
        <taxon>Micractinium</taxon>
    </lineage>
</organism>
<keyword evidence="23" id="KW-0520">NAD</keyword>
<evidence type="ECO:0000256" key="14">
    <source>
        <dbReference type="ARBA" id="ARBA00022723"/>
    </source>
</evidence>
<dbReference type="Gene3D" id="1.10.1060.10">
    <property type="entry name" value="Alpha-helical ferredoxin"/>
    <property type="match status" value="2"/>
</dbReference>
<evidence type="ECO:0000256" key="17">
    <source>
        <dbReference type="ARBA" id="ARBA00022840"/>
    </source>
</evidence>
<dbReference type="CDD" id="cd05289">
    <property type="entry name" value="MDR_like_2"/>
    <property type="match status" value="1"/>
</dbReference>
<keyword evidence="17" id="KW-0067">ATP-binding</keyword>
<comment type="subcellular location">
    <subcellularLocation>
        <location evidence="4">Plastid</location>
    </subcellularLocation>
</comment>
<dbReference type="PRINTS" id="PR00419">
    <property type="entry name" value="ADXRDTASE"/>
</dbReference>
<evidence type="ECO:0000256" key="22">
    <source>
        <dbReference type="ARBA" id="ARBA00023014"/>
    </source>
</evidence>
<evidence type="ECO:0000313" key="33">
    <source>
        <dbReference type="EMBL" id="PSC68918.1"/>
    </source>
</evidence>
<dbReference type="CDD" id="cd14003">
    <property type="entry name" value="STKc_AMPK-like"/>
    <property type="match status" value="1"/>
</dbReference>
<evidence type="ECO:0000256" key="28">
    <source>
        <dbReference type="SAM" id="MobiDB-lite"/>
    </source>
</evidence>
<dbReference type="Pfam" id="PF13183">
    <property type="entry name" value="Fer4_8"/>
    <property type="match status" value="1"/>
</dbReference>
<dbReference type="FunFam" id="3.20.20.70:FF:000031">
    <property type="entry name" value="Glutamate synthase 1 [NADH]"/>
    <property type="match status" value="1"/>
</dbReference>
<keyword evidence="19" id="KW-0315">Glutamine amidotransferase</keyword>
<dbReference type="EMBL" id="LHPF02000031">
    <property type="protein sequence ID" value="PSC68918.1"/>
    <property type="molecule type" value="Genomic_DNA"/>
</dbReference>
<dbReference type="NCBIfam" id="TIGR01317">
    <property type="entry name" value="GOGAT_sm_gam"/>
    <property type="match status" value="1"/>
</dbReference>
<evidence type="ECO:0000256" key="2">
    <source>
        <dbReference type="ARBA" id="ARBA00001927"/>
    </source>
</evidence>
<dbReference type="SUPFAM" id="SSF51395">
    <property type="entry name" value="FMN-linked oxidoreductases"/>
    <property type="match status" value="1"/>
</dbReference>
<evidence type="ECO:0000256" key="21">
    <source>
        <dbReference type="ARBA" id="ARBA00023004"/>
    </source>
</evidence>
<evidence type="ECO:0000256" key="13">
    <source>
        <dbReference type="ARBA" id="ARBA00022643"/>
    </source>
</evidence>
<keyword evidence="16" id="KW-0274">FAD</keyword>
<dbReference type="Gene3D" id="3.30.70.2740">
    <property type="match status" value="1"/>
</dbReference>
<feature type="domain" description="Protein kinase" evidence="29">
    <location>
        <begin position="3624"/>
        <end position="3891"/>
    </location>
</feature>
<dbReference type="Pfam" id="PF02913">
    <property type="entry name" value="FAD-oxidase_C"/>
    <property type="match status" value="1"/>
</dbReference>
<dbReference type="InterPro" id="IPR023753">
    <property type="entry name" value="FAD/NAD-binding_dom"/>
</dbReference>
<dbReference type="Pfam" id="PF00107">
    <property type="entry name" value="ADH_zinc_N"/>
    <property type="match status" value="1"/>
</dbReference>
<evidence type="ECO:0000256" key="1">
    <source>
        <dbReference type="ARBA" id="ARBA00001917"/>
    </source>
</evidence>
<dbReference type="CDD" id="cd00982">
    <property type="entry name" value="gltB_C"/>
    <property type="match status" value="1"/>
</dbReference>
<protein>
    <submittedName>
        <fullName evidence="33">Glutamate synthase 1 [NADH] chloroplastic isoform X1</fullName>
    </submittedName>
</protein>
<keyword evidence="22" id="KW-0411">Iron-sulfur</keyword>
<proteinExistence type="inferred from homology"/>
<dbReference type="InterPro" id="IPR011009">
    <property type="entry name" value="Kinase-like_dom_sf"/>
</dbReference>
<dbReference type="GO" id="GO:0046872">
    <property type="term" value="F:metal ion binding"/>
    <property type="evidence" value="ECO:0007669"/>
    <property type="project" value="UniProtKB-KW"/>
</dbReference>
<dbReference type="InterPro" id="IPR020843">
    <property type="entry name" value="ER"/>
</dbReference>
<dbReference type="PROSITE" id="PS00198">
    <property type="entry name" value="4FE4S_FER_1"/>
    <property type="match status" value="1"/>
</dbReference>
<keyword evidence="25" id="KW-0003">3Fe-4S</keyword>
<evidence type="ECO:0000256" key="18">
    <source>
        <dbReference type="ARBA" id="ARBA00022946"/>
    </source>
</evidence>
<evidence type="ECO:0000256" key="25">
    <source>
        <dbReference type="ARBA" id="ARBA00023291"/>
    </source>
</evidence>
<feature type="domain" description="4Fe-4S ferredoxin-type" evidence="31">
    <location>
        <begin position="686"/>
        <end position="717"/>
    </location>
</feature>
<dbReference type="GO" id="GO:0004672">
    <property type="term" value="F:protein kinase activity"/>
    <property type="evidence" value="ECO:0007669"/>
    <property type="project" value="InterPro"/>
</dbReference>
<keyword evidence="12" id="KW-0934">Plastid</keyword>
<dbReference type="Proteomes" id="UP000239649">
    <property type="component" value="Unassembled WGS sequence"/>
</dbReference>
<dbReference type="FunFam" id="1.10.1060.10:FF:000009">
    <property type="entry name" value="Glutamate synthase 1 [NADH] chloroplastic"/>
    <property type="match status" value="1"/>
</dbReference>
<evidence type="ECO:0000256" key="15">
    <source>
        <dbReference type="ARBA" id="ARBA00022741"/>
    </source>
</evidence>
<dbReference type="PROSITE" id="PS51278">
    <property type="entry name" value="GATASE_TYPE_2"/>
    <property type="match status" value="1"/>
</dbReference>
<comment type="similarity">
    <text evidence="8">Belongs to the glutamate synthase family.</text>
</comment>
<dbReference type="InterPro" id="IPR004113">
    <property type="entry name" value="FAD-bd_oxidored_4_C"/>
</dbReference>
<evidence type="ECO:0000256" key="16">
    <source>
        <dbReference type="ARBA" id="ARBA00022827"/>
    </source>
</evidence>
<feature type="domain" description="FAD-binding PCMH-type" evidence="32">
    <location>
        <begin position="166"/>
        <end position="407"/>
    </location>
</feature>
<dbReference type="PROSITE" id="PS51379">
    <property type="entry name" value="4FE4S_FER_2"/>
    <property type="match status" value="1"/>
</dbReference>
<dbReference type="InterPro" id="IPR029055">
    <property type="entry name" value="Ntn_hydrolases_N"/>
</dbReference>
<dbReference type="PANTHER" id="PTHR43100:SF1">
    <property type="entry name" value="GLUTAMATE SYNTHASE [NADPH] SMALL CHAIN"/>
    <property type="match status" value="1"/>
</dbReference>
<comment type="catalytic activity">
    <reaction evidence="26">
        <text>2 L-glutamate + NADP(+) = L-glutamine + 2-oxoglutarate + NADPH + H(+)</text>
        <dbReference type="Rhea" id="RHEA:15501"/>
        <dbReference type="ChEBI" id="CHEBI:15378"/>
        <dbReference type="ChEBI" id="CHEBI:16810"/>
        <dbReference type="ChEBI" id="CHEBI:29985"/>
        <dbReference type="ChEBI" id="CHEBI:57783"/>
        <dbReference type="ChEBI" id="CHEBI:58349"/>
        <dbReference type="ChEBI" id="CHEBI:58359"/>
        <dbReference type="EC" id="1.4.1.13"/>
    </reaction>
</comment>
<gene>
    <name evidence="33" type="ORF">C2E20_7473</name>
</gene>
<comment type="pathway">
    <text evidence="6">Nitrogen metabolism.</text>
</comment>
<evidence type="ECO:0000259" key="30">
    <source>
        <dbReference type="PROSITE" id="PS51278"/>
    </source>
</evidence>
<dbReference type="InterPro" id="IPR013785">
    <property type="entry name" value="Aldolase_TIM"/>
</dbReference>
<dbReference type="FunFam" id="3.20.20.70:FF:000017">
    <property type="entry name" value="Glutamate synthase [NADH], amyloplastic"/>
    <property type="match status" value="1"/>
</dbReference>
<evidence type="ECO:0000256" key="5">
    <source>
        <dbReference type="ARBA" id="ARBA00004802"/>
    </source>
</evidence>
<keyword evidence="14" id="KW-0479">Metal-binding</keyword>
<dbReference type="InterPro" id="IPR016164">
    <property type="entry name" value="FAD-linked_Oxase-like_C"/>
</dbReference>
<dbReference type="Gene3D" id="3.30.465.10">
    <property type="match status" value="1"/>
</dbReference>
<dbReference type="Pfam" id="PF01565">
    <property type="entry name" value="FAD_binding_4"/>
    <property type="match status" value="1"/>
</dbReference>
<dbReference type="SUPFAM" id="SSF56176">
    <property type="entry name" value="FAD-binding/transporter-associated domain-like"/>
    <property type="match status" value="1"/>
</dbReference>
<dbReference type="InterPro" id="IPR016169">
    <property type="entry name" value="FAD-bd_PCMH_sub2"/>
</dbReference>
<evidence type="ECO:0000256" key="27">
    <source>
        <dbReference type="ARBA" id="ARBA00048867"/>
    </source>
</evidence>
<comment type="pathway">
    <text evidence="5">Energy metabolism; nitrogen metabolism.</text>
</comment>
<dbReference type="PANTHER" id="PTHR43100">
    <property type="entry name" value="GLUTAMATE SYNTHASE [NADPH] SMALL CHAIN"/>
    <property type="match status" value="1"/>
</dbReference>
<dbReference type="InterPro" id="IPR036291">
    <property type="entry name" value="NAD(P)-bd_dom_sf"/>
</dbReference>
<evidence type="ECO:0000256" key="12">
    <source>
        <dbReference type="ARBA" id="ARBA00022640"/>
    </source>
</evidence>
<dbReference type="Gene3D" id="3.90.180.10">
    <property type="entry name" value="Medium-chain alcohol dehydrogenases, catalytic domain"/>
    <property type="match status" value="1"/>
</dbReference>
<dbReference type="Gene3D" id="3.40.50.720">
    <property type="entry name" value="NAD(P)-binding Rossmann-like Domain"/>
    <property type="match status" value="1"/>
</dbReference>
<evidence type="ECO:0000259" key="29">
    <source>
        <dbReference type="PROSITE" id="PS50011"/>
    </source>
</evidence>
<dbReference type="InterPro" id="IPR006094">
    <property type="entry name" value="Oxid_FAD_bind_N"/>
</dbReference>
<dbReference type="GO" id="GO:0016040">
    <property type="term" value="F:glutamate synthase (NADH) activity"/>
    <property type="evidence" value="ECO:0007669"/>
    <property type="project" value="UniProtKB-EC"/>
</dbReference>
<evidence type="ECO:0000256" key="9">
    <source>
        <dbReference type="ARBA" id="ARBA00011245"/>
    </source>
</evidence>
<dbReference type="GO" id="GO:0004355">
    <property type="term" value="F:glutamate synthase (NADPH) activity"/>
    <property type="evidence" value="ECO:0007669"/>
    <property type="project" value="UniProtKB-EC"/>
</dbReference>
<dbReference type="GO" id="GO:0019676">
    <property type="term" value="P:ammonia assimilation cycle"/>
    <property type="evidence" value="ECO:0007669"/>
    <property type="project" value="UniProtKB-ARBA"/>
</dbReference>
<dbReference type="InterPro" id="IPR006982">
    <property type="entry name" value="Glu_synth_centr_N"/>
</dbReference>
<dbReference type="InterPro" id="IPR013154">
    <property type="entry name" value="ADH-like_N"/>
</dbReference>
<dbReference type="SUPFAM" id="SSF50129">
    <property type="entry name" value="GroES-like"/>
    <property type="match status" value="1"/>
</dbReference>
<dbReference type="Gene3D" id="2.160.20.60">
    <property type="entry name" value="Glutamate synthase, alpha subunit, C-terminal domain"/>
    <property type="match status" value="1"/>
</dbReference>
<dbReference type="Pfam" id="PF04898">
    <property type="entry name" value="Glu_syn_central"/>
    <property type="match status" value="1"/>
</dbReference>
<dbReference type="GO" id="GO:0005524">
    <property type="term" value="F:ATP binding"/>
    <property type="evidence" value="ECO:0007669"/>
    <property type="project" value="UniProtKB-KW"/>
</dbReference>
<dbReference type="STRING" id="554055.A0A2P6V4A3"/>
<dbReference type="UniPathway" id="UPA00634">
    <property type="reaction ID" value="UER00690"/>
</dbReference>
<dbReference type="InterPro" id="IPR000719">
    <property type="entry name" value="Prot_kinase_dom"/>
</dbReference>
<evidence type="ECO:0000256" key="8">
    <source>
        <dbReference type="ARBA" id="ARBA00009716"/>
    </source>
</evidence>
<keyword evidence="20" id="KW-0560">Oxidoreductase</keyword>
<dbReference type="Pfam" id="PF00310">
    <property type="entry name" value="GATase_2"/>
    <property type="match status" value="1"/>
</dbReference>
<dbReference type="InterPro" id="IPR017932">
    <property type="entry name" value="GATase_2_dom"/>
</dbReference>
<dbReference type="InterPro" id="IPR017900">
    <property type="entry name" value="4Fe4S_Fe_S_CS"/>
</dbReference>
<feature type="region of interest" description="Disordered" evidence="28">
    <location>
        <begin position="2377"/>
        <end position="2398"/>
    </location>
</feature>